<feature type="transmembrane region" description="Helical" evidence="1">
    <location>
        <begin position="270"/>
        <end position="290"/>
    </location>
</feature>
<accession>A0AAD9DEY8</accession>
<dbReference type="Proteomes" id="UP001224775">
    <property type="component" value="Unassembled WGS sequence"/>
</dbReference>
<evidence type="ECO:0000313" key="2">
    <source>
        <dbReference type="EMBL" id="KAK1743218.1"/>
    </source>
</evidence>
<keyword evidence="1" id="KW-1133">Transmembrane helix</keyword>
<protein>
    <submittedName>
        <fullName evidence="2">Uncharacterized protein</fullName>
    </submittedName>
</protein>
<reference evidence="2" key="1">
    <citation type="submission" date="2023-06" db="EMBL/GenBank/DDBJ databases">
        <title>Survivors Of The Sea: Transcriptome response of Skeletonema marinoi to long-term dormancy.</title>
        <authorList>
            <person name="Pinder M.I.M."/>
            <person name="Kourtchenko O."/>
            <person name="Robertson E.K."/>
            <person name="Larsson T."/>
            <person name="Maumus F."/>
            <person name="Osuna-Cruz C.M."/>
            <person name="Vancaester E."/>
            <person name="Stenow R."/>
            <person name="Vandepoele K."/>
            <person name="Ploug H."/>
            <person name="Bruchert V."/>
            <person name="Godhe A."/>
            <person name="Topel M."/>
        </authorList>
    </citation>
    <scope>NUCLEOTIDE SEQUENCE</scope>
    <source>
        <strain evidence="2">R05AC</strain>
    </source>
</reference>
<keyword evidence="1" id="KW-0472">Membrane</keyword>
<dbReference type="EMBL" id="JATAAI010000009">
    <property type="protein sequence ID" value="KAK1743218.1"/>
    <property type="molecule type" value="Genomic_DNA"/>
</dbReference>
<feature type="transmembrane region" description="Helical" evidence="1">
    <location>
        <begin position="189"/>
        <end position="210"/>
    </location>
</feature>
<keyword evidence="3" id="KW-1185">Reference proteome</keyword>
<sequence length="325" mass="37260">MASSRRTLLTSAAKLPTAFDYWSHRLHASLGLYVFSHLMYRYYLFFTHHRDMGFDALTSSGDEDTTEATTFVMLFLPHLLLQLSGFAFSLPNKRHPDGNRIWPQYRWEALVFCTRCLSLSFIAWRRKTNNWKLEDGSCSAVTAAFCVVFTMILADQVAKSYGTKKSRTIRDLKAPQWSQYLMSSAQFHATVHCILISDTLSVQIAALTVVQLSAFGMTMRRKGFISQKEGVFLYALVLLVGMIVIFDDLMRRSIFNLALFLGNLTAVMRMYFGMNKYLMWSSVLAIVLFLQRKGMLSDDAFSDALPLLNYASWLQLVSTCYWKCR</sequence>
<feature type="transmembrane region" description="Helical" evidence="1">
    <location>
        <begin position="68"/>
        <end position="90"/>
    </location>
</feature>
<proteinExistence type="predicted"/>
<feature type="transmembrane region" description="Helical" evidence="1">
    <location>
        <begin position="26"/>
        <end position="47"/>
    </location>
</feature>
<comment type="caution">
    <text evidence="2">The sequence shown here is derived from an EMBL/GenBank/DDBJ whole genome shotgun (WGS) entry which is preliminary data.</text>
</comment>
<evidence type="ECO:0000313" key="3">
    <source>
        <dbReference type="Proteomes" id="UP001224775"/>
    </source>
</evidence>
<feature type="transmembrane region" description="Helical" evidence="1">
    <location>
        <begin position="136"/>
        <end position="154"/>
    </location>
</feature>
<keyword evidence="1" id="KW-0812">Transmembrane</keyword>
<organism evidence="2 3">
    <name type="scientific">Skeletonema marinoi</name>
    <dbReference type="NCBI Taxonomy" id="267567"/>
    <lineage>
        <taxon>Eukaryota</taxon>
        <taxon>Sar</taxon>
        <taxon>Stramenopiles</taxon>
        <taxon>Ochrophyta</taxon>
        <taxon>Bacillariophyta</taxon>
        <taxon>Coscinodiscophyceae</taxon>
        <taxon>Thalassiosirophycidae</taxon>
        <taxon>Thalassiosirales</taxon>
        <taxon>Skeletonemataceae</taxon>
        <taxon>Skeletonema</taxon>
        <taxon>Skeletonema marinoi-dohrnii complex</taxon>
    </lineage>
</organism>
<dbReference type="AlphaFoldDB" id="A0AAD9DEY8"/>
<name>A0AAD9DEY8_9STRA</name>
<gene>
    <name evidence="2" type="ORF">QTG54_005839</name>
</gene>
<evidence type="ECO:0000256" key="1">
    <source>
        <dbReference type="SAM" id="Phobius"/>
    </source>
</evidence>
<feature type="transmembrane region" description="Helical" evidence="1">
    <location>
        <begin position="231"/>
        <end position="250"/>
    </location>
</feature>